<dbReference type="InterPro" id="IPR011856">
    <property type="entry name" value="tRNA_endonuc-like_dom_sf"/>
</dbReference>
<dbReference type="Gene3D" id="3.40.1350.10">
    <property type="match status" value="1"/>
</dbReference>
<dbReference type="AlphaFoldDB" id="A0A1H6MK33"/>
<dbReference type="CDD" id="cd20736">
    <property type="entry name" value="PoNe_Nuclease"/>
    <property type="match status" value="1"/>
</dbReference>
<dbReference type="PANTHER" id="PTHR34039:SF1">
    <property type="entry name" value="UPF0102 PROTEIN YRAN"/>
    <property type="match status" value="1"/>
</dbReference>
<dbReference type="HAMAP" id="MF_00048">
    <property type="entry name" value="UPF0102"/>
    <property type="match status" value="1"/>
</dbReference>
<evidence type="ECO:0000313" key="5">
    <source>
        <dbReference type="Proteomes" id="UP000198559"/>
    </source>
</evidence>
<dbReference type="Pfam" id="PF02021">
    <property type="entry name" value="UPF0102"/>
    <property type="match status" value="1"/>
</dbReference>
<dbReference type="NCBIfam" id="NF009150">
    <property type="entry name" value="PRK12497.1-3"/>
    <property type="match status" value="1"/>
</dbReference>
<sequence>MFSLKRQTGNKAENLALQYLKENGLELIQQNYLTKLGEIDVIMLDKLEQTLVFVEVRYRANTHFGSASNTVDNAKQAKLIRTAEVFLQKHPEYDDFICRFDVVGLEFDLKYPKIDWIKDAFETP</sequence>
<evidence type="ECO:0000256" key="1">
    <source>
        <dbReference type="ARBA" id="ARBA00006738"/>
    </source>
</evidence>
<dbReference type="STRING" id="235205.BAZSYMB_SCAFFOLD00021_13"/>
<dbReference type="GO" id="GO:0003676">
    <property type="term" value="F:nucleic acid binding"/>
    <property type="evidence" value="ECO:0007669"/>
    <property type="project" value="InterPro"/>
</dbReference>
<dbReference type="Proteomes" id="UP000198988">
    <property type="component" value="Unassembled WGS sequence"/>
</dbReference>
<dbReference type="SUPFAM" id="SSF52980">
    <property type="entry name" value="Restriction endonuclease-like"/>
    <property type="match status" value="1"/>
</dbReference>
<dbReference type="InterPro" id="IPR011335">
    <property type="entry name" value="Restrct_endonuc-II-like"/>
</dbReference>
<accession>A0A1H6MK33</accession>
<protein>
    <recommendedName>
        <fullName evidence="2">UPF0102 protein BAZSYMA_ACONTIG08372_2</fullName>
    </recommendedName>
</protein>
<dbReference type="RefSeq" id="WP_090717986.1">
    <property type="nucleotide sequence ID" value="NZ_CAESAP020000035.1"/>
</dbReference>
<evidence type="ECO:0000313" key="3">
    <source>
        <dbReference type="EMBL" id="SEH75884.1"/>
    </source>
</evidence>
<evidence type="ECO:0000313" key="6">
    <source>
        <dbReference type="Proteomes" id="UP000198988"/>
    </source>
</evidence>
<comment type="similarity">
    <text evidence="1 2">Belongs to the UPF0102 family.</text>
</comment>
<organism evidence="4 6">
    <name type="scientific">Bathymodiolus azoricus thioautotrophic gill symbiont</name>
    <dbReference type="NCBI Taxonomy" id="235205"/>
    <lineage>
        <taxon>Bacteria</taxon>
        <taxon>Pseudomonadati</taxon>
        <taxon>Pseudomonadota</taxon>
        <taxon>Gammaproteobacteria</taxon>
        <taxon>sulfur-oxidizing symbionts</taxon>
    </lineage>
</organism>
<dbReference type="NCBIfam" id="TIGR00252">
    <property type="entry name" value="YraN family protein"/>
    <property type="match status" value="1"/>
</dbReference>
<dbReference type="EMBL" id="CVUD02000119">
    <property type="protein sequence ID" value="SEH75884.1"/>
    <property type="molecule type" value="Genomic_DNA"/>
</dbReference>
<dbReference type="EMBL" id="CDSC02000449">
    <property type="protein sequence ID" value="SEI02070.1"/>
    <property type="molecule type" value="Genomic_DNA"/>
</dbReference>
<gene>
    <name evidence="4" type="ORF">BAZSYMA_ACONTIG08372_2</name>
    <name evidence="3" type="ORF">BAZSYMB_SCAFFOLD00021_13</name>
</gene>
<reference evidence="5 6" key="1">
    <citation type="submission" date="2016-06" db="EMBL/GenBank/DDBJ databases">
        <authorList>
            <person name="Petersen J."/>
            <person name="Sayavedra L."/>
        </authorList>
    </citation>
    <scope>NUCLEOTIDE SEQUENCE [LARGE SCALE GENOMIC DNA]</scope>
    <source>
        <strain evidence="6">BazSymA</strain>
        <strain evidence="5">BazSymB</strain>
    </source>
</reference>
<dbReference type="PANTHER" id="PTHR34039">
    <property type="entry name" value="UPF0102 PROTEIN YRAN"/>
    <property type="match status" value="1"/>
</dbReference>
<dbReference type="OrthoDB" id="9794876at2"/>
<reference evidence="4" key="2">
    <citation type="submission" date="2016-06" db="EMBL/GenBank/DDBJ databases">
        <authorList>
            <person name="Olsen C.W."/>
            <person name="Carey S."/>
            <person name="Hinshaw L."/>
            <person name="Karasin A.I."/>
        </authorList>
    </citation>
    <scope>NUCLEOTIDE SEQUENCE [LARGE SCALE GENOMIC DNA]</scope>
    <source>
        <strain evidence="4">BazSymA</strain>
        <strain evidence="3">BazSymB</strain>
    </source>
</reference>
<evidence type="ECO:0000313" key="4">
    <source>
        <dbReference type="EMBL" id="SEI02070.1"/>
    </source>
</evidence>
<name>A0A1H6MK33_9GAMM</name>
<dbReference type="InterPro" id="IPR003509">
    <property type="entry name" value="UPF0102_YraN-like"/>
</dbReference>
<proteinExistence type="inferred from homology"/>
<evidence type="ECO:0000256" key="2">
    <source>
        <dbReference type="HAMAP-Rule" id="MF_00048"/>
    </source>
</evidence>
<dbReference type="Proteomes" id="UP000198559">
    <property type="component" value="Unassembled WGS sequence"/>
</dbReference>